<name>A0A074KWU0_9BACT</name>
<dbReference type="Gene3D" id="2.30.30.240">
    <property type="entry name" value="PRC-barrel domain"/>
    <property type="match status" value="1"/>
</dbReference>
<accession>A0A074KWU0</accession>
<dbReference type="STRING" id="1048983.EL17_19315"/>
<sequence>MKDPNNAHLLRSTDLSSRNVKNLRDEDIGSIKDVILYPDGQVAYVVLAVGTGFLNMNNKYFAIPWESLSFTRAERTDEDLVTLDVDKEKLENAPGFDDDNWPTGPQTDFVNSIHKHYGTTSLRREGSY</sequence>
<dbReference type="Pfam" id="PF05239">
    <property type="entry name" value="PRC"/>
    <property type="match status" value="1"/>
</dbReference>
<proteinExistence type="predicted"/>
<evidence type="ECO:0000313" key="3">
    <source>
        <dbReference type="Proteomes" id="UP000027821"/>
    </source>
</evidence>
<dbReference type="PANTHER" id="PTHR36505:SF1">
    <property type="entry name" value="BLR1072 PROTEIN"/>
    <property type="match status" value="1"/>
</dbReference>
<organism evidence="2 3">
    <name type="scientific">Anditalea andensis</name>
    <dbReference type="NCBI Taxonomy" id="1048983"/>
    <lineage>
        <taxon>Bacteria</taxon>
        <taxon>Pseudomonadati</taxon>
        <taxon>Bacteroidota</taxon>
        <taxon>Cytophagia</taxon>
        <taxon>Cytophagales</taxon>
        <taxon>Cytophagaceae</taxon>
        <taxon>Anditalea</taxon>
    </lineage>
</organism>
<feature type="domain" description="PRC-barrel" evidence="1">
    <location>
        <begin position="11"/>
        <end position="89"/>
    </location>
</feature>
<dbReference type="AlphaFoldDB" id="A0A074KWU0"/>
<dbReference type="PANTHER" id="PTHR36505">
    <property type="entry name" value="BLR1072 PROTEIN"/>
    <property type="match status" value="1"/>
</dbReference>
<evidence type="ECO:0000259" key="1">
    <source>
        <dbReference type="Pfam" id="PF05239"/>
    </source>
</evidence>
<reference evidence="2 3" key="1">
    <citation type="submission" date="2014-04" db="EMBL/GenBank/DDBJ databases">
        <title>Characterization and application of a salt tolerant electro-active bacterium.</title>
        <authorList>
            <person name="Yang L."/>
            <person name="Wei S."/>
            <person name="Tay Q.X.M."/>
        </authorList>
    </citation>
    <scope>NUCLEOTIDE SEQUENCE [LARGE SCALE GENOMIC DNA]</scope>
    <source>
        <strain evidence="2 3">LY1</strain>
    </source>
</reference>
<dbReference type="SUPFAM" id="SSF50346">
    <property type="entry name" value="PRC-barrel domain"/>
    <property type="match status" value="1"/>
</dbReference>
<comment type="caution">
    <text evidence="2">The sequence shown here is derived from an EMBL/GenBank/DDBJ whole genome shotgun (WGS) entry which is preliminary data.</text>
</comment>
<evidence type="ECO:0000313" key="2">
    <source>
        <dbReference type="EMBL" id="KEO72063.1"/>
    </source>
</evidence>
<dbReference type="EMBL" id="JMIH01000028">
    <property type="protein sequence ID" value="KEO72063.1"/>
    <property type="molecule type" value="Genomic_DNA"/>
</dbReference>
<dbReference type="OrthoDB" id="286778at2"/>
<keyword evidence="3" id="KW-1185">Reference proteome</keyword>
<protein>
    <recommendedName>
        <fullName evidence="1">PRC-barrel domain-containing protein</fullName>
    </recommendedName>
</protein>
<dbReference type="eggNOG" id="COG3861">
    <property type="taxonomic scope" value="Bacteria"/>
</dbReference>
<dbReference type="InterPro" id="IPR011033">
    <property type="entry name" value="PRC_barrel-like_sf"/>
</dbReference>
<gene>
    <name evidence="2" type="ORF">EL17_19315</name>
</gene>
<dbReference type="Proteomes" id="UP000027821">
    <property type="component" value="Unassembled WGS sequence"/>
</dbReference>
<dbReference type="RefSeq" id="WP_035078234.1">
    <property type="nucleotide sequence ID" value="NZ_JMIH01000028.1"/>
</dbReference>
<dbReference type="InterPro" id="IPR027275">
    <property type="entry name" value="PRC-brl_dom"/>
</dbReference>